<dbReference type="VEuPathDB" id="VectorBase:AMIN014055"/>
<proteinExistence type="predicted"/>
<dbReference type="STRING" id="112268.A0A182WMU5"/>
<feature type="region of interest" description="Disordered" evidence="1">
    <location>
        <begin position="150"/>
        <end position="189"/>
    </location>
</feature>
<feature type="compositionally biased region" description="Polar residues" evidence="1">
    <location>
        <begin position="115"/>
        <end position="124"/>
    </location>
</feature>
<sequence>MPRTGTSSPSMRRTEHSDRENSDEEDVLLPNVRDGLNNAEPGMDEYSEGKNESDHSFTEGKSSSSDGDSSFVGKIRSNFSGMISALLPARQSKQSGGLPPARKPSERRFEARNIGNEQFEGQSSIDLRKRPLSPNLVEIDVDNRTYETIKKRPRLRESADTKEEERSIRPTSATLGTQTASSSSSHRLSGLMSNATYRRRMQQSRGGYVHKTLFGSSHLKSTKNRNDSVASSGRPSFNISVAKMAKTLSNGWIPPEYGGSPFYEGLTRFGGASSAHTLATPGPSRPPVTVLVKKSHPTVKAQSLPDPLEEFKPETHASAMSYSSRRILEIVNEYSARSSSSKRGMSLSNVDLRTPRTLQMLNLIRSQQMERSEEPPEQPARPPTVPLMEYSLPLHVDSSNSPDAPRKEEAKSSGGKQITKKTRLHADPIKERDDSTVEPIQLPNLKLPPLEGLPKFDFTVPMKGPLLPADKKGGMNSDKLPESDEKKKGEDKAKDTRTPTSTIRSEIRSFGFTSPMPLASSSKVTDPVTAVVSESSIPLTREVTTFVFTSPKLLNGSSQSANPAPTVSNEAPSLHCEKHTFVFVTPLMLDSPTVHTEPVSATIMSFEFTSPEPLEVIAPKVRSFQELMAESA</sequence>
<evidence type="ECO:0000256" key="1">
    <source>
        <dbReference type="SAM" id="MobiDB-lite"/>
    </source>
</evidence>
<feature type="region of interest" description="Disordered" evidence="1">
    <location>
        <begin position="394"/>
        <end position="437"/>
    </location>
</feature>
<evidence type="ECO:0000313" key="2">
    <source>
        <dbReference type="EnsemblMetazoa" id="AMIN014055-PA"/>
    </source>
</evidence>
<feature type="compositionally biased region" description="Polar residues" evidence="1">
    <location>
        <begin position="1"/>
        <end position="11"/>
    </location>
</feature>
<feature type="compositionally biased region" description="Basic and acidic residues" evidence="1">
    <location>
        <begin position="47"/>
        <end position="58"/>
    </location>
</feature>
<feature type="compositionally biased region" description="Low complexity" evidence="1">
    <location>
        <begin position="171"/>
        <end position="189"/>
    </location>
</feature>
<feature type="region of interest" description="Disordered" evidence="1">
    <location>
        <begin position="1"/>
        <end position="124"/>
    </location>
</feature>
<accession>A0A182WMU5</accession>
<dbReference type="AlphaFoldDB" id="A0A182WMU5"/>
<feature type="compositionally biased region" description="Basic and acidic residues" evidence="1">
    <location>
        <begin position="424"/>
        <end position="435"/>
    </location>
</feature>
<evidence type="ECO:0000313" key="3">
    <source>
        <dbReference type="Proteomes" id="UP000075920"/>
    </source>
</evidence>
<organism evidence="2 3">
    <name type="scientific">Anopheles minimus</name>
    <dbReference type="NCBI Taxonomy" id="112268"/>
    <lineage>
        <taxon>Eukaryota</taxon>
        <taxon>Metazoa</taxon>
        <taxon>Ecdysozoa</taxon>
        <taxon>Arthropoda</taxon>
        <taxon>Hexapoda</taxon>
        <taxon>Insecta</taxon>
        <taxon>Pterygota</taxon>
        <taxon>Neoptera</taxon>
        <taxon>Endopterygota</taxon>
        <taxon>Diptera</taxon>
        <taxon>Nematocera</taxon>
        <taxon>Culicoidea</taxon>
        <taxon>Culicidae</taxon>
        <taxon>Anophelinae</taxon>
        <taxon>Anopheles</taxon>
    </lineage>
</organism>
<reference evidence="2" key="2">
    <citation type="submission" date="2020-05" db="UniProtKB">
        <authorList>
            <consortium name="EnsemblMetazoa"/>
        </authorList>
    </citation>
    <scope>IDENTIFICATION</scope>
    <source>
        <strain evidence="2">MINIMUS1</strain>
    </source>
</reference>
<feature type="compositionally biased region" description="Basic and acidic residues" evidence="1">
    <location>
        <begin position="150"/>
        <end position="168"/>
    </location>
</feature>
<dbReference type="EnsemblMetazoa" id="AMIN014055-RA">
    <property type="protein sequence ID" value="AMIN014055-PA"/>
    <property type="gene ID" value="AMIN014055"/>
</dbReference>
<reference evidence="3" key="1">
    <citation type="submission" date="2013-03" db="EMBL/GenBank/DDBJ databases">
        <title>The Genome Sequence of Anopheles minimus MINIMUS1.</title>
        <authorList>
            <consortium name="The Broad Institute Genomics Platform"/>
            <person name="Neafsey D.E."/>
            <person name="Walton C."/>
            <person name="Walker B."/>
            <person name="Young S.K."/>
            <person name="Zeng Q."/>
            <person name="Gargeya S."/>
            <person name="Fitzgerald M."/>
            <person name="Haas B."/>
            <person name="Abouelleil A."/>
            <person name="Allen A.W."/>
            <person name="Alvarado L."/>
            <person name="Arachchi H.M."/>
            <person name="Berlin A.M."/>
            <person name="Chapman S.B."/>
            <person name="Gainer-Dewar J."/>
            <person name="Goldberg J."/>
            <person name="Griggs A."/>
            <person name="Gujja S."/>
            <person name="Hansen M."/>
            <person name="Howarth C."/>
            <person name="Imamovic A."/>
            <person name="Ireland A."/>
            <person name="Larimer J."/>
            <person name="McCowan C."/>
            <person name="Murphy C."/>
            <person name="Pearson M."/>
            <person name="Poon T.W."/>
            <person name="Priest M."/>
            <person name="Roberts A."/>
            <person name="Saif S."/>
            <person name="Shea T."/>
            <person name="Sisk P."/>
            <person name="Sykes S."/>
            <person name="Wortman J."/>
            <person name="Nusbaum C."/>
            <person name="Birren B."/>
        </authorList>
    </citation>
    <scope>NUCLEOTIDE SEQUENCE [LARGE SCALE GENOMIC DNA]</scope>
    <source>
        <strain evidence="3">MINIMUS1</strain>
    </source>
</reference>
<feature type="region of interest" description="Disordered" evidence="1">
    <location>
        <begin position="367"/>
        <end position="386"/>
    </location>
</feature>
<name>A0A182WMU5_9DIPT</name>
<dbReference type="Proteomes" id="UP000075920">
    <property type="component" value="Unassembled WGS sequence"/>
</dbReference>
<feature type="compositionally biased region" description="Basic and acidic residues" evidence="1">
    <location>
        <begin position="469"/>
        <end position="497"/>
    </location>
</feature>
<feature type="region of interest" description="Disordered" evidence="1">
    <location>
        <begin position="464"/>
        <end position="501"/>
    </location>
</feature>
<protein>
    <submittedName>
        <fullName evidence="2">Uncharacterized protein</fullName>
    </submittedName>
</protein>
<keyword evidence="3" id="KW-1185">Reference proteome</keyword>